<gene>
    <name evidence="3 5 6" type="ORF">SRAE_0000007000</name>
</gene>
<dbReference type="Proteomes" id="UP000035682">
    <property type="component" value="Unplaced"/>
</dbReference>
<keyword evidence="1" id="KW-0472">Membrane</keyword>
<dbReference type="EMBL" id="LN609405">
    <property type="protein sequence ID" value="CEF60938.1"/>
    <property type="molecule type" value="Genomic_DNA"/>
</dbReference>
<dbReference type="InterPro" id="IPR000953">
    <property type="entry name" value="Chromo/chromo_shadow_dom"/>
</dbReference>
<dbReference type="SUPFAM" id="SSF54160">
    <property type="entry name" value="Chromo domain-like"/>
    <property type="match status" value="1"/>
</dbReference>
<dbReference type="Gene3D" id="2.40.50.40">
    <property type="match status" value="1"/>
</dbReference>
<sequence length="231" mass="28173">MSIRNLNRNNIRNTDYFPVKEITDKVYKNGEPWYKVWWKGYPKSQSTWEPLSNFLNYIPILEYERKLNKNKDDNNYQKNIYLPSINERRIYYDKSIGDGYESETYFPKYYQNSNSDEVPKHIMKRFNIQKKILKPKKRSFMNYISHDLYGISLVLFLVCSYFVFTNFIQNSKSEETFFCPNTKCEIFKLYPYDKHTCLIEKNTTKEFLKEKDKYKNEVPVKEYTYEDMLIL</sequence>
<keyword evidence="1" id="KW-0812">Transmembrane</keyword>
<reference evidence="3" key="2">
    <citation type="submission" date="2014-09" db="EMBL/GenBank/DDBJ databases">
        <authorList>
            <person name="Aslett A.Martin."/>
        </authorList>
    </citation>
    <scope>NUCLEOTIDE SEQUENCE</scope>
    <source>
        <strain evidence="3">ED321 Heterogonic</strain>
    </source>
</reference>
<reference evidence="5" key="3">
    <citation type="submission" date="2020-12" db="UniProtKB">
        <authorList>
            <consortium name="WormBaseParasite"/>
        </authorList>
    </citation>
    <scope>IDENTIFICATION</scope>
</reference>
<dbReference type="InterPro" id="IPR023780">
    <property type="entry name" value="Chromo_domain"/>
</dbReference>
<accession>A0A090MRR4</accession>
<dbReference type="PROSITE" id="PS50013">
    <property type="entry name" value="CHROMO_2"/>
    <property type="match status" value="1"/>
</dbReference>
<dbReference type="OrthoDB" id="433924at2759"/>
<evidence type="ECO:0000256" key="1">
    <source>
        <dbReference type="SAM" id="Phobius"/>
    </source>
</evidence>
<name>A0A090MRR4_STRRB</name>
<dbReference type="CDD" id="cd00024">
    <property type="entry name" value="CD_CSD"/>
    <property type="match status" value="1"/>
</dbReference>
<evidence type="ECO:0000259" key="2">
    <source>
        <dbReference type="PROSITE" id="PS50013"/>
    </source>
</evidence>
<dbReference type="InterPro" id="IPR016197">
    <property type="entry name" value="Chromo-like_dom_sf"/>
</dbReference>
<evidence type="ECO:0000313" key="4">
    <source>
        <dbReference type="Proteomes" id="UP000035682"/>
    </source>
</evidence>
<organism evidence="3">
    <name type="scientific">Strongyloides ratti</name>
    <name type="common">Parasitic roundworm</name>
    <dbReference type="NCBI Taxonomy" id="34506"/>
    <lineage>
        <taxon>Eukaryota</taxon>
        <taxon>Metazoa</taxon>
        <taxon>Ecdysozoa</taxon>
        <taxon>Nematoda</taxon>
        <taxon>Chromadorea</taxon>
        <taxon>Rhabditida</taxon>
        <taxon>Tylenchina</taxon>
        <taxon>Panagrolaimomorpha</taxon>
        <taxon>Strongyloidoidea</taxon>
        <taxon>Strongyloididae</taxon>
        <taxon>Strongyloides</taxon>
    </lineage>
</organism>
<dbReference type="WormBase" id="SRAE_0000007000">
    <property type="protein sequence ID" value="SRP00087"/>
    <property type="gene ID" value="WBGene00255807"/>
</dbReference>
<dbReference type="GeneID" id="36373305"/>
<feature type="domain" description="Chromo" evidence="2">
    <location>
        <begin position="17"/>
        <end position="75"/>
    </location>
</feature>
<dbReference type="Pfam" id="PF00385">
    <property type="entry name" value="Chromo"/>
    <property type="match status" value="1"/>
</dbReference>
<feature type="transmembrane region" description="Helical" evidence="1">
    <location>
        <begin position="140"/>
        <end position="164"/>
    </location>
</feature>
<dbReference type="SMART" id="SM00298">
    <property type="entry name" value="CHROMO"/>
    <property type="match status" value="1"/>
</dbReference>
<dbReference type="RefSeq" id="XP_024500147.1">
    <property type="nucleotide sequence ID" value="XM_024645911.1"/>
</dbReference>
<evidence type="ECO:0000313" key="3">
    <source>
        <dbReference type="EMBL" id="CEF60938.1"/>
    </source>
</evidence>
<evidence type="ECO:0000313" key="6">
    <source>
        <dbReference type="WormBase" id="SRAE_0000007000"/>
    </source>
</evidence>
<dbReference type="AlphaFoldDB" id="A0A090MRR4"/>
<proteinExistence type="predicted"/>
<dbReference type="CTD" id="36373305"/>
<evidence type="ECO:0000313" key="5">
    <source>
        <dbReference type="WBParaSite" id="SRAE_0000007000.1"/>
    </source>
</evidence>
<reference evidence="4" key="1">
    <citation type="submission" date="2014-09" db="EMBL/GenBank/DDBJ databases">
        <authorList>
            <person name="Martin A.A."/>
        </authorList>
    </citation>
    <scope>NUCLEOTIDE SEQUENCE</scope>
    <source>
        <strain evidence="4">ED321</strain>
    </source>
</reference>
<keyword evidence="4" id="KW-1185">Reference proteome</keyword>
<dbReference type="WBParaSite" id="SRAE_0000007000.1">
    <property type="protein sequence ID" value="SRAE_0000007000.1"/>
    <property type="gene ID" value="WBGene00255807"/>
</dbReference>
<keyword evidence="1" id="KW-1133">Transmembrane helix</keyword>
<protein>
    <submittedName>
        <fullName evidence="3 5">Chromo domain/shadow and Chromo domain-like and Chromo domain-containing protein</fullName>
    </submittedName>
</protein>